<evidence type="ECO:0000313" key="3">
    <source>
        <dbReference type="Proteomes" id="UP000007058"/>
    </source>
</evidence>
<feature type="domain" description="Sulfatase-modifying factor enzyme-like" evidence="1">
    <location>
        <begin position="32"/>
        <end position="253"/>
    </location>
</feature>
<dbReference type="PANTHER" id="PTHR23150:SF35">
    <property type="entry name" value="BLL6746 PROTEIN"/>
    <property type="match status" value="1"/>
</dbReference>
<dbReference type="KEGG" id="mag:amb2663"/>
<dbReference type="Pfam" id="PF03781">
    <property type="entry name" value="FGE-sulfatase"/>
    <property type="match status" value="1"/>
</dbReference>
<proteinExistence type="predicted"/>
<dbReference type="InterPro" id="IPR005532">
    <property type="entry name" value="SUMF_dom"/>
</dbReference>
<name>Q2W3V8_PARM1</name>
<organism evidence="2 3">
    <name type="scientific">Paramagnetospirillum magneticum (strain ATCC 700264 / AMB-1)</name>
    <name type="common">Magnetospirillum magneticum</name>
    <dbReference type="NCBI Taxonomy" id="342108"/>
    <lineage>
        <taxon>Bacteria</taxon>
        <taxon>Pseudomonadati</taxon>
        <taxon>Pseudomonadota</taxon>
        <taxon>Alphaproteobacteria</taxon>
        <taxon>Rhodospirillales</taxon>
        <taxon>Magnetospirillaceae</taxon>
        <taxon>Paramagnetospirillum</taxon>
    </lineage>
</organism>
<dbReference type="InterPro" id="IPR016187">
    <property type="entry name" value="CTDL_fold"/>
</dbReference>
<keyword evidence="3" id="KW-1185">Reference proteome</keyword>
<evidence type="ECO:0000259" key="1">
    <source>
        <dbReference type="Pfam" id="PF03781"/>
    </source>
</evidence>
<dbReference type="HOGENOM" id="CLU_012431_2_3_5"/>
<accession>Q2W3V8</accession>
<dbReference type="SUPFAM" id="SSF56436">
    <property type="entry name" value="C-type lectin-like"/>
    <property type="match status" value="1"/>
</dbReference>
<dbReference type="AlphaFoldDB" id="Q2W3V8"/>
<dbReference type="Proteomes" id="UP000007058">
    <property type="component" value="Chromosome"/>
</dbReference>
<evidence type="ECO:0000313" key="2">
    <source>
        <dbReference type="EMBL" id="BAE51467.1"/>
    </source>
</evidence>
<dbReference type="Gene3D" id="3.90.1580.10">
    <property type="entry name" value="paralog of FGE (formylglycine-generating enzyme)"/>
    <property type="match status" value="1"/>
</dbReference>
<dbReference type="GO" id="GO:0120147">
    <property type="term" value="F:formylglycine-generating oxidase activity"/>
    <property type="evidence" value="ECO:0007669"/>
    <property type="project" value="TreeGrafter"/>
</dbReference>
<dbReference type="OrthoDB" id="9768004at2"/>
<protein>
    <submittedName>
        <fullName evidence="2">Uncharacterized conserved protein</fullName>
    </submittedName>
</protein>
<dbReference type="PANTHER" id="PTHR23150">
    <property type="entry name" value="SULFATASE MODIFYING FACTOR 1, 2"/>
    <property type="match status" value="1"/>
</dbReference>
<sequence>MRGIVPALVIIALAFLTPLPAAAGEWLPCPQCPPMVSIPAGKALMGDDRSKFANEKPAMPIAIARPFALSASEITFDQWEACVAAKACRGGQDDHAWGRGKRPVINVTWDDARAYAAWVGSQSGLACRLPSEAEWEYAARAGAATGYWWGEDVGHDRINCRDCLGKEPPYGSKPARSLPPNPWGLYEMNGNVWEWTADCWTPDHSKPAAGQESACRDKVIKGGSWYYFSAMSRASARAKNDATVWSYNIGIRVLCELPDGKEAK</sequence>
<dbReference type="InterPro" id="IPR051043">
    <property type="entry name" value="Sulfatase_Mod_Factor_Kinase"/>
</dbReference>
<dbReference type="STRING" id="342108.amb2663"/>
<gene>
    <name evidence="2" type="ordered locus">amb2663</name>
</gene>
<dbReference type="EMBL" id="AP007255">
    <property type="protein sequence ID" value="BAE51467.1"/>
    <property type="molecule type" value="Genomic_DNA"/>
</dbReference>
<dbReference type="InterPro" id="IPR042095">
    <property type="entry name" value="SUMF_sf"/>
</dbReference>
<dbReference type="RefSeq" id="WP_011385043.1">
    <property type="nucleotide sequence ID" value="NC_007626.1"/>
</dbReference>
<reference evidence="2 3" key="1">
    <citation type="journal article" date="2005" name="DNA Res.">
        <title>Complete genome sequence of the facultative anaerobic magnetotactic bacterium Magnetospirillum sp. strain AMB-1.</title>
        <authorList>
            <person name="Matsunaga T."/>
            <person name="Okamura Y."/>
            <person name="Fukuda Y."/>
            <person name="Wahyudi A.T."/>
            <person name="Murase Y."/>
            <person name="Takeyama H."/>
        </authorList>
    </citation>
    <scope>NUCLEOTIDE SEQUENCE [LARGE SCALE GENOMIC DNA]</scope>
    <source>
        <strain evidence="3">ATCC 700264 / AMB-1</strain>
    </source>
</reference>